<dbReference type="GO" id="GO:0003676">
    <property type="term" value="F:nucleic acid binding"/>
    <property type="evidence" value="ECO:0007669"/>
    <property type="project" value="InterPro"/>
</dbReference>
<dbReference type="InterPro" id="IPR053151">
    <property type="entry name" value="RNase_H-like"/>
</dbReference>
<accession>A0A7J8WUI6</accession>
<dbReference type="InterPro" id="IPR044730">
    <property type="entry name" value="RNase_H-like_dom_plant"/>
</dbReference>
<dbReference type="AlphaFoldDB" id="A0A7J8WUI6"/>
<dbReference type="PANTHER" id="PTHR47723:SF19">
    <property type="entry name" value="POLYNUCLEOTIDYL TRANSFERASE, RIBONUCLEASE H-LIKE SUPERFAMILY PROTEIN"/>
    <property type="match status" value="1"/>
</dbReference>
<sequence>MMTARGPTRSFQDPSSCSNLNGNWVYLNTDGSLRLENDSASAGQIVRDHVGNWIFGFNRFLETYSVFDAKLWGILDGLDILID</sequence>
<comment type="caution">
    <text evidence="2">The sequence shown here is derived from an EMBL/GenBank/DDBJ whole genome shotgun (WGS) entry which is preliminary data.</text>
</comment>
<dbReference type="PANTHER" id="PTHR47723">
    <property type="entry name" value="OS05G0353850 PROTEIN"/>
    <property type="match status" value="1"/>
</dbReference>
<gene>
    <name evidence="2" type="ORF">Goari_019688</name>
</gene>
<reference evidence="2 3" key="1">
    <citation type="journal article" date="2019" name="Genome Biol. Evol.">
        <title>Insights into the evolution of the New World diploid cottons (Gossypium, subgenus Houzingenia) based on genome sequencing.</title>
        <authorList>
            <person name="Grover C.E."/>
            <person name="Arick M.A. 2nd"/>
            <person name="Thrash A."/>
            <person name="Conover J.L."/>
            <person name="Sanders W.S."/>
            <person name="Peterson D.G."/>
            <person name="Frelichowski J.E."/>
            <person name="Scheffler J.A."/>
            <person name="Scheffler B.E."/>
            <person name="Wendel J.F."/>
        </authorList>
    </citation>
    <scope>NUCLEOTIDE SEQUENCE [LARGE SCALE GENOMIC DNA]</scope>
    <source>
        <strain evidence="2">185</strain>
        <tissue evidence="2">Leaf</tissue>
    </source>
</reference>
<dbReference type="Proteomes" id="UP000593577">
    <property type="component" value="Unassembled WGS sequence"/>
</dbReference>
<dbReference type="GO" id="GO:0004523">
    <property type="term" value="F:RNA-DNA hybrid ribonuclease activity"/>
    <property type="evidence" value="ECO:0007669"/>
    <property type="project" value="InterPro"/>
</dbReference>
<evidence type="ECO:0000313" key="3">
    <source>
        <dbReference type="Proteomes" id="UP000593577"/>
    </source>
</evidence>
<name>A0A7J8WUI6_GOSAI</name>
<protein>
    <recommendedName>
        <fullName evidence="1">RNase H type-1 domain-containing protein</fullName>
    </recommendedName>
</protein>
<evidence type="ECO:0000259" key="1">
    <source>
        <dbReference type="Pfam" id="PF13456"/>
    </source>
</evidence>
<dbReference type="EMBL" id="JABFAA010000003">
    <property type="protein sequence ID" value="MBA0678334.1"/>
    <property type="molecule type" value="Genomic_DNA"/>
</dbReference>
<evidence type="ECO:0000313" key="2">
    <source>
        <dbReference type="EMBL" id="MBA0678334.1"/>
    </source>
</evidence>
<dbReference type="CDD" id="cd06222">
    <property type="entry name" value="RNase_H_like"/>
    <property type="match status" value="1"/>
</dbReference>
<keyword evidence="3" id="KW-1185">Reference proteome</keyword>
<dbReference type="Pfam" id="PF13456">
    <property type="entry name" value="RVT_3"/>
    <property type="match status" value="1"/>
</dbReference>
<dbReference type="InterPro" id="IPR002156">
    <property type="entry name" value="RNaseH_domain"/>
</dbReference>
<organism evidence="2 3">
    <name type="scientific">Gossypium aridum</name>
    <name type="common">American cotton</name>
    <name type="synonym">Erioxylum aridum</name>
    <dbReference type="NCBI Taxonomy" id="34290"/>
    <lineage>
        <taxon>Eukaryota</taxon>
        <taxon>Viridiplantae</taxon>
        <taxon>Streptophyta</taxon>
        <taxon>Embryophyta</taxon>
        <taxon>Tracheophyta</taxon>
        <taxon>Spermatophyta</taxon>
        <taxon>Magnoliopsida</taxon>
        <taxon>eudicotyledons</taxon>
        <taxon>Gunneridae</taxon>
        <taxon>Pentapetalae</taxon>
        <taxon>rosids</taxon>
        <taxon>malvids</taxon>
        <taxon>Malvales</taxon>
        <taxon>Malvaceae</taxon>
        <taxon>Malvoideae</taxon>
        <taxon>Gossypium</taxon>
    </lineage>
</organism>
<feature type="domain" description="RNase H type-1" evidence="1">
    <location>
        <begin position="28"/>
        <end position="80"/>
    </location>
</feature>
<proteinExistence type="predicted"/>